<protein>
    <submittedName>
        <fullName evidence="2">Uncharacterized protein</fullName>
    </submittedName>
</protein>
<reference evidence="2" key="1">
    <citation type="submission" date="2021-02" db="EMBL/GenBank/DDBJ databases">
        <title>First Annotated Genome of the Yellow-green Alga Tribonema minus.</title>
        <authorList>
            <person name="Mahan K.M."/>
        </authorList>
    </citation>
    <scope>NUCLEOTIDE SEQUENCE</scope>
    <source>
        <strain evidence="2">UTEX B ZZ1240</strain>
    </source>
</reference>
<dbReference type="EMBL" id="JAFCMP010000517">
    <property type="protein sequence ID" value="KAG5178204.1"/>
    <property type="molecule type" value="Genomic_DNA"/>
</dbReference>
<proteinExistence type="predicted"/>
<evidence type="ECO:0000313" key="3">
    <source>
        <dbReference type="Proteomes" id="UP000664859"/>
    </source>
</evidence>
<evidence type="ECO:0000313" key="2">
    <source>
        <dbReference type="EMBL" id="KAG5178204.1"/>
    </source>
</evidence>
<feature type="compositionally biased region" description="Low complexity" evidence="1">
    <location>
        <begin position="100"/>
        <end position="109"/>
    </location>
</feature>
<name>A0A835YW43_9STRA</name>
<keyword evidence="3" id="KW-1185">Reference proteome</keyword>
<accession>A0A835YW43</accession>
<dbReference type="AlphaFoldDB" id="A0A835YW43"/>
<feature type="region of interest" description="Disordered" evidence="1">
    <location>
        <begin position="82"/>
        <end position="134"/>
    </location>
</feature>
<evidence type="ECO:0000256" key="1">
    <source>
        <dbReference type="SAM" id="MobiDB-lite"/>
    </source>
</evidence>
<sequence>MTSTIFAMPDAAQRRHQQQGMMHSRQQRCRCRNCGYEFLADSSDSHFCSGDCRITAVIRGANYPGLRPGVCRYEPNPLCGGGGSQEGPLQREARIVHRLSAPSSSPSSVRSDESSGSKPVPVPSPRARCQPTAL</sequence>
<comment type="caution">
    <text evidence="2">The sequence shown here is derived from an EMBL/GenBank/DDBJ whole genome shotgun (WGS) entry which is preliminary data.</text>
</comment>
<dbReference type="Proteomes" id="UP000664859">
    <property type="component" value="Unassembled WGS sequence"/>
</dbReference>
<organism evidence="2 3">
    <name type="scientific">Tribonema minus</name>
    <dbReference type="NCBI Taxonomy" id="303371"/>
    <lineage>
        <taxon>Eukaryota</taxon>
        <taxon>Sar</taxon>
        <taxon>Stramenopiles</taxon>
        <taxon>Ochrophyta</taxon>
        <taxon>PX clade</taxon>
        <taxon>Xanthophyceae</taxon>
        <taxon>Tribonematales</taxon>
        <taxon>Tribonemataceae</taxon>
        <taxon>Tribonema</taxon>
    </lineage>
</organism>
<gene>
    <name evidence="2" type="ORF">JKP88DRAFT_81983</name>
</gene>
<feature type="region of interest" description="Disordered" evidence="1">
    <location>
        <begin position="1"/>
        <end position="22"/>
    </location>
</feature>